<feature type="domain" description="OmpR/PhoB-type" evidence="3">
    <location>
        <begin position="13"/>
        <end position="109"/>
    </location>
</feature>
<dbReference type="Proteomes" id="UP001064632">
    <property type="component" value="Chromosome"/>
</dbReference>
<dbReference type="EMBL" id="CP104694">
    <property type="protein sequence ID" value="UXI67937.1"/>
    <property type="molecule type" value="Genomic_DNA"/>
</dbReference>
<dbReference type="InterPro" id="IPR016032">
    <property type="entry name" value="Sig_transdc_resp-reg_C-effctor"/>
</dbReference>
<keyword evidence="1 2" id="KW-0238">DNA-binding</keyword>
<evidence type="ECO:0000259" key="3">
    <source>
        <dbReference type="PROSITE" id="PS51755"/>
    </source>
</evidence>
<feature type="DNA-binding region" description="OmpR/PhoB-type" evidence="2">
    <location>
        <begin position="13"/>
        <end position="109"/>
    </location>
</feature>
<accession>A0ABY6BDQ3</accession>
<evidence type="ECO:0000256" key="2">
    <source>
        <dbReference type="PROSITE-ProRule" id="PRU01091"/>
    </source>
</evidence>
<name>A0ABY6BDQ3_9GAMM</name>
<keyword evidence="5" id="KW-1185">Reference proteome</keyword>
<reference evidence="4" key="1">
    <citation type="submission" date="2022-09" db="EMBL/GenBank/DDBJ databases">
        <title>Tahibacter sp. nov., isolated from a fresh water.</title>
        <authorList>
            <person name="Baek J.H."/>
            <person name="Lee J.K."/>
            <person name="Kim J.M."/>
            <person name="Jeon C.O."/>
        </authorList>
    </citation>
    <scope>NUCLEOTIDE SEQUENCE</scope>
    <source>
        <strain evidence="4">W38</strain>
    </source>
</reference>
<dbReference type="Gene3D" id="1.25.40.10">
    <property type="entry name" value="Tetratricopeptide repeat domain"/>
    <property type="match status" value="2"/>
</dbReference>
<protein>
    <submittedName>
        <fullName evidence="4">Winged helix-turn-helix domain-containing protein</fullName>
    </submittedName>
</protein>
<organism evidence="4 5">
    <name type="scientific">Tahibacter amnicola</name>
    <dbReference type="NCBI Taxonomy" id="2976241"/>
    <lineage>
        <taxon>Bacteria</taxon>
        <taxon>Pseudomonadati</taxon>
        <taxon>Pseudomonadota</taxon>
        <taxon>Gammaproteobacteria</taxon>
        <taxon>Lysobacterales</taxon>
        <taxon>Rhodanobacteraceae</taxon>
        <taxon>Tahibacter</taxon>
    </lineage>
</organism>
<proteinExistence type="predicted"/>
<dbReference type="RefSeq" id="WP_261694906.1">
    <property type="nucleotide sequence ID" value="NZ_CP104694.1"/>
</dbReference>
<dbReference type="PROSITE" id="PS51755">
    <property type="entry name" value="OMPR_PHOB"/>
    <property type="match status" value="1"/>
</dbReference>
<evidence type="ECO:0000313" key="4">
    <source>
        <dbReference type="EMBL" id="UXI67937.1"/>
    </source>
</evidence>
<dbReference type="InterPro" id="IPR011990">
    <property type="entry name" value="TPR-like_helical_dom_sf"/>
</dbReference>
<gene>
    <name evidence="4" type="ORF">N4264_24955</name>
</gene>
<dbReference type="SMART" id="SM00862">
    <property type="entry name" value="Trans_reg_C"/>
    <property type="match status" value="1"/>
</dbReference>
<sequence length="934" mass="101478">MTDASVCSWSSTTRRIRVGAIEVDLRYRRVCRADGEVELTQRCFDLFLLFLAEPGVLHTRDALFQRVWPGVVVEDANLTTTVWMLRKALGAEAKEWVRTVAKQGYVFDPPSLPVDVDLVPLAPVVEEPAPLPASGHEIPRDGVPPRSLSWRLARYAATVLLAVLGVGAAWWQARARIPSVTRIALLVAVDPAMSDNARWPVDVLRAWTAWKLGNTPHARLSLLSRREQASNGDHLVVLGVDMPLQSQGSWRISARLYGPDSVPDIVAECSDADLVATLDKVSHDVHVALMPREADTKWPALALDVATAKRLAEALRAEQRHMPGEAIRLYRDVTTAAPHFGFARVRLAENLLELGQQSAAAAEIGRARDWTGQLPPTAAAAVSAVARLTAQEFDQAATTYEVLAQADTGSAEEYRLAQARSLRRGGRTGEALTLLARSLPESPAAATPWLVERALVQLFSGDPVRARADATTAMELAARLGWPHEEARATLVAAEAAALGRDTAAAAHFDLAVQRFRTAGDELAALRARLYAQLAPGREGGTVTHLEEVLAQARAAGNAAVEIDALRRTAFFHYRSGRMAEYRQYLAQASDVADLAGDVHVRRLIDLDLLHQDVLRGDVEGAEKRMARLNAEPAQGALAYWLGQFSASLALRRGQYETALSTVQQTELQLRRMDVDTLPSMAASLSCLRGGANLSQGNAGAAHLAFGRCRTTQVPHTLPYADIGDAELAVQAGDTAEALRRLRSIPDSIDALDSAPDRWMLMLEYAPLLARAGQLGDARDRVESVVPLAEQAGYQALVADARLTLAEIALAQGRHDDAGADLQKADRLLPPDDWMGRRRLRTAQAVLVQSSGQTQAAAHQLETIDADARHRGDVLGELLVHSLIDTNALARRCPRERHARLIAQSGMRGASDTWLLASESDHVAPRLAEQPRPH</sequence>
<dbReference type="SUPFAM" id="SSF48452">
    <property type="entry name" value="TPR-like"/>
    <property type="match status" value="2"/>
</dbReference>
<dbReference type="CDD" id="cd00383">
    <property type="entry name" value="trans_reg_C"/>
    <property type="match status" value="1"/>
</dbReference>
<dbReference type="SUPFAM" id="SSF46894">
    <property type="entry name" value="C-terminal effector domain of the bipartite response regulators"/>
    <property type="match status" value="1"/>
</dbReference>
<evidence type="ECO:0000313" key="5">
    <source>
        <dbReference type="Proteomes" id="UP001064632"/>
    </source>
</evidence>
<dbReference type="InterPro" id="IPR036388">
    <property type="entry name" value="WH-like_DNA-bd_sf"/>
</dbReference>
<evidence type="ECO:0000256" key="1">
    <source>
        <dbReference type="ARBA" id="ARBA00023125"/>
    </source>
</evidence>
<dbReference type="InterPro" id="IPR001867">
    <property type="entry name" value="OmpR/PhoB-type_DNA-bd"/>
</dbReference>
<dbReference type="Pfam" id="PF00486">
    <property type="entry name" value="Trans_reg_C"/>
    <property type="match status" value="1"/>
</dbReference>
<dbReference type="Gene3D" id="1.10.10.10">
    <property type="entry name" value="Winged helix-like DNA-binding domain superfamily/Winged helix DNA-binding domain"/>
    <property type="match status" value="1"/>
</dbReference>